<dbReference type="Proteomes" id="UP000729402">
    <property type="component" value="Unassembled WGS sequence"/>
</dbReference>
<evidence type="ECO:0000313" key="1">
    <source>
        <dbReference type="EMBL" id="KAG8068488.1"/>
    </source>
</evidence>
<dbReference type="AlphaFoldDB" id="A0A8J5SBD3"/>
<keyword evidence="2" id="KW-1185">Reference proteome</keyword>
<name>A0A8J5SBD3_ZIZPA</name>
<dbReference type="EMBL" id="JAAALK010000284">
    <property type="protein sequence ID" value="KAG8068488.1"/>
    <property type="molecule type" value="Genomic_DNA"/>
</dbReference>
<accession>A0A8J5SBD3</accession>
<proteinExistence type="predicted"/>
<reference evidence="1" key="1">
    <citation type="journal article" date="2021" name="bioRxiv">
        <title>Whole Genome Assembly and Annotation of Northern Wild Rice, Zizania palustris L., Supports a Whole Genome Duplication in the Zizania Genus.</title>
        <authorList>
            <person name="Haas M."/>
            <person name="Kono T."/>
            <person name="Macchietto M."/>
            <person name="Millas R."/>
            <person name="McGilp L."/>
            <person name="Shao M."/>
            <person name="Duquette J."/>
            <person name="Hirsch C.N."/>
            <person name="Kimball J."/>
        </authorList>
    </citation>
    <scope>NUCLEOTIDE SEQUENCE</scope>
    <source>
        <tissue evidence="1">Fresh leaf tissue</tissue>
    </source>
</reference>
<gene>
    <name evidence="1" type="ORF">GUJ93_ZPchr0005g15677</name>
</gene>
<reference evidence="1" key="2">
    <citation type="submission" date="2021-02" db="EMBL/GenBank/DDBJ databases">
        <authorList>
            <person name="Kimball J.A."/>
            <person name="Haas M.W."/>
            <person name="Macchietto M."/>
            <person name="Kono T."/>
            <person name="Duquette J."/>
            <person name="Shao M."/>
        </authorList>
    </citation>
    <scope>NUCLEOTIDE SEQUENCE</scope>
    <source>
        <tissue evidence="1">Fresh leaf tissue</tissue>
    </source>
</reference>
<evidence type="ECO:0000313" key="2">
    <source>
        <dbReference type="Proteomes" id="UP000729402"/>
    </source>
</evidence>
<sequence>MPDKGACWLWFPKSIPLSSSNIHLGFPTRSTEVRQFGDSARRVARVLPRFVDSRSFASVVAEPSMDRFGGGNELLIGVKAGAAVLVGVQARGGVPSSSSKGMGRNGEHACTQRFFSISAP</sequence>
<comment type="caution">
    <text evidence="1">The sequence shown here is derived from an EMBL/GenBank/DDBJ whole genome shotgun (WGS) entry which is preliminary data.</text>
</comment>
<protein>
    <submittedName>
        <fullName evidence="1">Uncharacterized protein</fullName>
    </submittedName>
</protein>
<organism evidence="1 2">
    <name type="scientific">Zizania palustris</name>
    <name type="common">Northern wild rice</name>
    <dbReference type="NCBI Taxonomy" id="103762"/>
    <lineage>
        <taxon>Eukaryota</taxon>
        <taxon>Viridiplantae</taxon>
        <taxon>Streptophyta</taxon>
        <taxon>Embryophyta</taxon>
        <taxon>Tracheophyta</taxon>
        <taxon>Spermatophyta</taxon>
        <taxon>Magnoliopsida</taxon>
        <taxon>Liliopsida</taxon>
        <taxon>Poales</taxon>
        <taxon>Poaceae</taxon>
        <taxon>BOP clade</taxon>
        <taxon>Oryzoideae</taxon>
        <taxon>Oryzeae</taxon>
        <taxon>Zizaniinae</taxon>
        <taxon>Zizania</taxon>
    </lineage>
</organism>